<comment type="caution">
    <text evidence="1">The sequence shown here is derived from an EMBL/GenBank/DDBJ whole genome shotgun (WGS) entry which is preliminary data.</text>
</comment>
<protein>
    <submittedName>
        <fullName evidence="1">Uncharacterized protein</fullName>
    </submittedName>
</protein>
<name>A0A8S9FZP2_BRACR</name>
<reference evidence="1" key="1">
    <citation type="submission" date="2019-12" db="EMBL/GenBank/DDBJ databases">
        <title>Genome sequencing and annotation of Brassica cretica.</title>
        <authorList>
            <person name="Studholme D.J."/>
            <person name="Sarris P.F."/>
        </authorList>
    </citation>
    <scope>NUCLEOTIDE SEQUENCE</scope>
    <source>
        <strain evidence="1">PFS-001/15</strain>
        <tissue evidence="1">Leaf</tissue>
    </source>
</reference>
<proteinExistence type="predicted"/>
<gene>
    <name evidence="1" type="ORF">F2Q68_00022123</name>
</gene>
<dbReference type="Proteomes" id="UP000712281">
    <property type="component" value="Unassembled WGS sequence"/>
</dbReference>
<organism evidence="1 2">
    <name type="scientific">Brassica cretica</name>
    <name type="common">Mustard</name>
    <dbReference type="NCBI Taxonomy" id="69181"/>
    <lineage>
        <taxon>Eukaryota</taxon>
        <taxon>Viridiplantae</taxon>
        <taxon>Streptophyta</taxon>
        <taxon>Embryophyta</taxon>
        <taxon>Tracheophyta</taxon>
        <taxon>Spermatophyta</taxon>
        <taxon>Magnoliopsida</taxon>
        <taxon>eudicotyledons</taxon>
        <taxon>Gunneridae</taxon>
        <taxon>Pentapetalae</taxon>
        <taxon>rosids</taxon>
        <taxon>malvids</taxon>
        <taxon>Brassicales</taxon>
        <taxon>Brassicaceae</taxon>
        <taxon>Brassiceae</taxon>
        <taxon>Brassica</taxon>
    </lineage>
</organism>
<sequence>MIIEHLEALKEISSELTIRGLYEEEAIVRRTSSASIDTEEKPQRLKIIIDRYLLQDPSRMITISTVDETSTSIDLQSHTTIDAYRCTSIDSHSGQITLKMLKWINLSTIHTCLDCLKEPKLTSNTKPDIIACLGAWYTWDRILQTSLEGLIHKDSNKRIRTGLRGGNLQGSLHKEFLDIGQKEVNMAWWHPPLSLDSWKPV</sequence>
<dbReference type="EMBL" id="QGKW02002228">
    <property type="protein sequence ID" value="KAF2538701.1"/>
    <property type="molecule type" value="Genomic_DNA"/>
</dbReference>
<evidence type="ECO:0000313" key="2">
    <source>
        <dbReference type="Proteomes" id="UP000712281"/>
    </source>
</evidence>
<dbReference type="AlphaFoldDB" id="A0A8S9FZP2"/>
<accession>A0A8S9FZP2</accession>
<evidence type="ECO:0000313" key="1">
    <source>
        <dbReference type="EMBL" id="KAF2538701.1"/>
    </source>
</evidence>